<dbReference type="PANTHER" id="PTHR43283">
    <property type="entry name" value="BETA-LACTAMASE-RELATED"/>
    <property type="match status" value="1"/>
</dbReference>
<dbReference type="AlphaFoldDB" id="A0A0C9T257"/>
<dbReference type="OrthoDB" id="428260at2759"/>
<keyword evidence="3" id="KW-1185">Reference proteome</keyword>
<organism evidence="2 3">
    <name type="scientific">Plicaturopsis crispa FD-325 SS-3</name>
    <dbReference type="NCBI Taxonomy" id="944288"/>
    <lineage>
        <taxon>Eukaryota</taxon>
        <taxon>Fungi</taxon>
        <taxon>Dikarya</taxon>
        <taxon>Basidiomycota</taxon>
        <taxon>Agaricomycotina</taxon>
        <taxon>Agaricomycetes</taxon>
        <taxon>Agaricomycetidae</taxon>
        <taxon>Amylocorticiales</taxon>
        <taxon>Amylocorticiaceae</taxon>
        <taxon>Plicatura</taxon>
        <taxon>Plicaturopsis crispa</taxon>
    </lineage>
</organism>
<sequence length="418" mass="45226">MSSDLQLKVDALVQEAAKGPLPAVGFEAYTRDGSRIVSSFAGVQSREDDPPKPVTPDTAVFMASCTKLFTSVSALQLVEKGVIALDEPVGKFVPQVDELEILEGFGEDGEAKLRKPKRRITLRHLLTHSSGLAYGFSSPEVAKWLEANKGAGDPAYQAFEGPLFRPLLFEPGEGFVYGVSTDVVGLVVQKASGLTLEEYIRENITTPLQIAQHISFLPEHFSKEGRLATQYNRGPDGQLTVSVFPSHILLGKEGPFKFHGGGGIFGTAPAYIQLLLALVNGGAHPTTRVRILQPETVTLLTTPQFDPATQPAAFSGLDQSGFIAEPETVPGHSWHNFRSIKKNHGLGGLIVGEGWKTGRSGHCLSWSGMFNTNWWIDLDKGVVGFFLAQVLPFGDPHAFGLFEQLETAVYEELAARSA</sequence>
<reference evidence="2 3" key="1">
    <citation type="submission" date="2014-06" db="EMBL/GenBank/DDBJ databases">
        <title>Evolutionary Origins and Diversification of the Mycorrhizal Mutualists.</title>
        <authorList>
            <consortium name="DOE Joint Genome Institute"/>
            <consortium name="Mycorrhizal Genomics Consortium"/>
            <person name="Kohler A."/>
            <person name="Kuo A."/>
            <person name="Nagy L.G."/>
            <person name="Floudas D."/>
            <person name="Copeland A."/>
            <person name="Barry K.W."/>
            <person name="Cichocki N."/>
            <person name="Veneault-Fourrey C."/>
            <person name="LaButti K."/>
            <person name="Lindquist E.A."/>
            <person name="Lipzen A."/>
            <person name="Lundell T."/>
            <person name="Morin E."/>
            <person name="Murat C."/>
            <person name="Riley R."/>
            <person name="Ohm R."/>
            <person name="Sun H."/>
            <person name="Tunlid A."/>
            <person name="Henrissat B."/>
            <person name="Grigoriev I.V."/>
            <person name="Hibbett D.S."/>
            <person name="Martin F."/>
        </authorList>
    </citation>
    <scope>NUCLEOTIDE SEQUENCE [LARGE SCALE GENOMIC DNA]</scope>
    <source>
        <strain evidence="2 3">FD-325 SS-3</strain>
    </source>
</reference>
<dbReference type="SUPFAM" id="SSF56601">
    <property type="entry name" value="beta-lactamase/transpeptidase-like"/>
    <property type="match status" value="1"/>
</dbReference>
<accession>A0A0C9T257</accession>
<dbReference type="Pfam" id="PF00144">
    <property type="entry name" value="Beta-lactamase"/>
    <property type="match status" value="1"/>
</dbReference>
<dbReference type="PANTHER" id="PTHR43283:SF3">
    <property type="entry name" value="BETA-LACTAMASE FAMILY PROTEIN (AFU_ORTHOLOGUE AFUA_5G07500)"/>
    <property type="match status" value="1"/>
</dbReference>
<protein>
    <recommendedName>
        <fullName evidence="1">Beta-lactamase-related domain-containing protein</fullName>
    </recommendedName>
</protein>
<evidence type="ECO:0000313" key="3">
    <source>
        <dbReference type="Proteomes" id="UP000053263"/>
    </source>
</evidence>
<gene>
    <name evidence="2" type="ORF">PLICRDRAFT_47354</name>
</gene>
<feature type="domain" description="Beta-lactamase-related" evidence="1">
    <location>
        <begin position="28"/>
        <end position="395"/>
    </location>
</feature>
<name>A0A0C9T257_PLICR</name>
<dbReference type="InterPro" id="IPR012338">
    <property type="entry name" value="Beta-lactam/transpept-like"/>
</dbReference>
<dbReference type="InterPro" id="IPR050789">
    <property type="entry name" value="Diverse_Enzym_Activities"/>
</dbReference>
<dbReference type="InterPro" id="IPR001466">
    <property type="entry name" value="Beta-lactam-related"/>
</dbReference>
<dbReference type="Proteomes" id="UP000053263">
    <property type="component" value="Unassembled WGS sequence"/>
</dbReference>
<evidence type="ECO:0000259" key="1">
    <source>
        <dbReference type="Pfam" id="PF00144"/>
    </source>
</evidence>
<proteinExistence type="predicted"/>
<dbReference type="EMBL" id="KN832579">
    <property type="protein sequence ID" value="KII83304.1"/>
    <property type="molecule type" value="Genomic_DNA"/>
</dbReference>
<evidence type="ECO:0000313" key="2">
    <source>
        <dbReference type="EMBL" id="KII83304.1"/>
    </source>
</evidence>
<dbReference type="Gene3D" id="3.40.710.10">
    <property type="entry name" value="DD-peptidase/beta-lactamase superfamily"/>
    <property type="match status" value="1"/>
</dbReference>
<dbReference type="HOGENOM" id="CLU_020027_11_1_1"/>